<feature type="region of interest" description="Disordered" evidence="11">
    <location>
        <begin position="445"/>
        <end position="508"/>
    </location>
</feature>
<dbReference type="PROSITE" id="PS00108">
    <property type="entry name" value="PROTEIN_KINASE_ST"/>
    <property type="match status" value="1"/>
</dbReference>
<evidence type="ECO:0000259" key="14">
    <source>
        <dbReference type="PROSITE" id="PS50011"/>
    </source>
</evidence>
<dbReference type="Proteomes" id="UP001055712">
    <property type="component" value="Unassembled WGS sequence"/>
</dbReference>
<evidence type="ECO:0000256" key="5">
    <source>
        <dbReference type="ARBA" id="ARBA00022679"/>
    </source>
</evidence>
<sequence length="1102" mass="116708">MRGLIVYILLLACASAADDDRQVLLDFKAGITNWDVVAAARGLAGWSPCTPDDCMPVCSWDGIRCDPYAPIGNQITTLDLACERQACGALLEGTLSPNLGTLPYLQTLDLGSNNLSGVLPPQWGLPGRFADLQILRLNGNRFSGRVPAEWGTGPAFEQLVEFEVSDNQLTGPFPVVAYSATFMMNVQLFNIANNRMTGLLPDQWNGLTLISLVSIAQNRFSGTLPPSWGSQGLSFEGQHNETQAIQFLYTHGNRLTGGVPAQWAANGSFTNLKELTVSGNPLGGELPVEWGLGPQAFPSLQSLNMSNANLSGTLPAEWGTDGGLANLRTLALAGNDLSGTIPASWAEQLPLLERVTVQPGNDDLCAWAPAGAAFQACWQGDVMCWSSSLDSDPVNATACGGTGTEQRNSSNFPVTAVAVSVTAAALALVAGLLLLRRRRQRRRQQQLQEDWQKQGSVLPPTQPSDDSQLAQQPSAPIDKPPSGGLAAEPSFAQQLRPSSREQSQHTLAAAASAEAATAAALAATAAGAVAAVAASSGMQSTPDTFRFSFRTSKSMDARALEGHERAESIPEVSSIRMSAPQLRGQYQYQQAQAAQEPQLVASSEPPLSAMQQYEQQLAHFYSAPLMPPAPLSSAQQQQYQHAPQQQQYQYQRQFSGASTGSGPTVGRQSSLQHDSGGNATSGGSGGPAHIAGSGYQASFTPGELDLLMLDWHIPSEAIQILKRPDGSDWRIGSGGFGTVFKAMRNGVQPVAVKVIQAGAGEMQATMSDDEFAREVSILRSCRDTNILQFQGVCFHEQQGTLLVTEFMEGGNLAQNLRAKTVSWNRRGKKIAIDVARALVYLHSRRILHLDIKSANVLLTRDGHTAKLGDVGMAQIMAGDSVSGSVGTLGWSAPELLLGEPCDTKADVYSFGVLLWEIVTGEVPSRGQLRDPVVPDECPPEVAALIDRCLSHDPGDRPTSTNLVELLQRCPSAPPPAAAAPMHRSSSLATAHSGSTGQLSAVAIGASPRTDSVESGTSPSLPPPPPPLERPTGLAAAQYTRSGSGNMGLPPLPERRVSPRGQAWQQAAARGSLDESDDMRGPFAAHAVQCLPSAAEEATEATP</sequence>
<feature type="transmembrane region" description="Helical" evidence="12">
    <location>
        <begin position="412"/>
        <end position="435"/>
    </location>
</feature>
<reference evidence="15" key="1">
    <citation type="journal article" date="2019" name="Plant J.">
        <title>Chlorella vulgaris genome assembly and annotation reveals the molecular basis for metabolic acclimation to high light conditions.</title>
        <authorList>
            <person name="Cecchin M."/>
            <person name="Marcolungo L."/>
            <person name="Rossato M."/>
            <person name="Girolomoni L."/>
            <person name="Cosentino E."/>
            <person name="Cuine S."/>
            <person name="Li-Beisson Y."/>
            <person name="Delledonne M."/>
            <person name="Ballottari M."/>
        </authorList>
    </citation>
    <scope>NUCLEOTIDE SEQUENCE</scope>
    <source>
        <strain evidence="15">211/11P</strain>
    </source>
</reference>
<evidence type="ECO:0000256" key="11">
    <source>
        <dbReference type="SAM" id="MobiDB-lite"/>
    </source>
</evidence>
<evidence type="ECO:0000256" key="2">
    <source>
        <dbReference type="ARBA" id="ARBA00004430"/>
    </source>
</evidence>
<keyword evidence="12" id="KW-0812">Transmembrane</keyword>
<keyword evidence="13" id="KW-0732">Signal</keyword>
<feature type="compositionally biased region" description="Pro residues" evidence="11">
    <location>
        <begin position="1019"/>
        <end position="1028"/>
    </location>
</feature>
<evidence type="ECO:0000256" key="9">
    <source>
        <dbReference type="ARBA" id="ARBA00022840"/>
    </source>
</evidence>
<evidence type="ECO:0000256" key="6">
    <source>
        <dbReference type="ARBA" id="ARBA00022737"/>
    </source>
</evidence>
<dbReference type="InterPro" id="IPR001611">
    <property type="entry name" value="Leu-rich_rpt"/>
</dbReference>
<dbReference type="SUPFAM" id="SSF52058">
    <property type="entry name" value="L domain-like"/>
    <property type="match status" value="1"/>
</dbReference>
<dbReference type="Gene3D" id="3.80.10.10">
    <property type="entry name" value="Ribonuclease Inhibitor"/>
    <property type="match status" value="3"/>
</dbReference>
<dbReference type="InterPro" id="IPR032675">
    <property type="entry name" value="LRR_dom_sf"/>
</dbReference>
<comment type="subcellular location">
    <subcellularLocation>
        <location evidence="2">Cytoplasm</location>
        <location evidence="2">Cytoskeleton</location>
        <location evidence="2">Cilium axoneme</location>
    </subcellularLocation>
    <subcellularLocation>
        <location evidence="1">Membrane</location>
    </subcellularLocation>
</comment>
<dbReference type="PANTHER" id="PTHR48054:SF82">
    <property type="entry name" value="LRR RECEPTOR-LIKE SERINE_THREONINE-PROTEIN KINASE FLS2"/>
    <property type="match status" value="1"/>
</dbReference>
<dbReference type="InterPro" id="IPR013210">
    <property type="entry name" value="LRR_N_plant-typ"/>
</dbReference>
<protein>
    <recommendedName>
        <fullName evidence="14">Protein kinase domain-containing protein</fullName>
    </recommendedName>
</protein>
<dbReference type="InterPro" id="IPR017441">
    <property type="entry name" value="Protein_kinase_ATP_BS"/>
</dbReference>
<feature type="region of interest" description="Disordered" evidence="11">
    <location>
        <begin position="628"/>
        <end position="694"/>
    </location>
</feature>
<name>A0A9D4TNI0_CHLVU</name>
<dbReference type="PANTHER" id="PTHR48054">
    <property type="entry name" value="RECEPTOR KINASE-LIKE PROTEIN XA21"/>
    <property type="match status" value="1"/>
</dbReference>
<feature type="compositionally biased region" description="Polar residues" evidence="11">
    <location>
        <begin position="654"/>
        <end position="673"/>
    </location>
</feature>
<evidence type="ECO:0000256" key="3">
    <source>
        <dbReference type="ARBA" id="ARBA00008684"/>
    </source>
</evidence>
<dbReference type="SMART" id="SM00220">
    <property type="entry name" value="S_TKc"/>
    <property type="match status" value="1"/>
</dbReference>
<evidence type="ECO:0000256" key="4">
    <source>
        <dbReference type="ARBA" id="ARBA00022614"/>
    </source>
</evidence>
<dbReference type="GO" id="GO:0005930">
    <property type="term" value="C:axoneme"/>
    <property type="evidence" value="ECO:0007669"/>
    <property type="project" value="UniProtKB-SubCell"/>
</dbReference>
<dbReference type="Pfam" id="PF08263">
    <property type="entry name" value="LRRNT_2"/>
    <property type="match status" value="1"/>
</dbReference>
<dbReference type="InterPro" id="IPR000719">
    <property type="entry name" value="Prot_kinase_dom"/>
</dbReference>
<keyword evidence="9 10" id="KW-0067">ATP-binding</keyword>
<evidence type="ECO:0000313" key="16">
    <source>
        <dbReference type="Proteomes" id="UP001055712"/>
    </source>
</evidence>
<dbReference type="SUPFAM" id="SSF56112">
    <property type="entry name" value="Protein kinase-like (PK-like)"/>
    <property type="match status" value="1"/>
</dbReference>
<dbReference type="InterPro" id="IPR008271">
    <property type="entry name" value="Ser/Thr_kinase_AS"/>
</dbReference>
<feature type="region of interest" description="Disordered" evidence="11">
    <location>
        <begin position="972"/>
        <end position="1080"/>
    </location>
</feature>
<dbReference type="EMBL" id="SIDB01000007">
    <property type="protein sequence ID" value="KAI3430353.1"/>
    <property type="molecule type" value="Genomic_DNA"/>
</dbReference>
<feature type="domain" description="Protein kinase" evidence="14">
    <location>
        <begin position="725"/>
        <end position="972"/>
    </location>
</feature>
<dbReference type="CDD" id="cd13999">
    <property type="entry name" value="STKc_MAP3K-like"/>
    <property type="match status" value="1"/>
</dbReference>
<keyword evidence="12" id="KW-0472">Membrane</keyword>
<comment type="similarity">
    <text evidence="3">Belongs to the protein kinase superfamily. Ser/Thr protein kinase family.</text>
</comment>
<feature type="compositionally biased region" description="Polar residues" evidence="11">
    <location>
        <begin position="983"/>
        <end position="998"/>
    </location>
</feature>
<comment type="caution">
    <text evidence="15">The sequence shown here is derived from an EMBL/GenBank/DDBJ whole genome shotgun (WGS) entry which is preliminary data.</text>
</comment>
<dbReference type="Pfam" id="PF00069">
    <property type="entry name" value="Pkinase"/>
    <property type="match status" value="1"/>
</dbReference>
<gene>
    <name evidence="15" type="ORF">D9Q98_004948</name>
</gene>
<dbReference type="PROSITE" id="PS50011">
    <property type="entry name" value="PROTEIN_KINASE_DOM"/>
    <property type="match status" value="1"/>
</dbReference>
<evidence type="ECO:0000256" key="1">
    <source>
        <dbReference type="ARBA" id="ARBA00004370"/>
    </source>
</evidence>
<proteinExistence type="inferred from homology"/>
<dbReference type="Gene3D" id="1.10.510.10">
    <property type="entry name" value="Transferase(Phosphotransferase) domain 1"/>
    <property type="match status" value="1"/>
</dbReference>
<dbReference type="GO" id="GO:0016020">
    <property type="term" value="C:membrane"/>
    <property type="evidence" value="ECO:0007669"/>
    <property type="project" value="UniProtKB-SubCell"/>
</dbReference>
<keyword evidence="5" id="KW-0808">Transferase</keyword>
<keyword evidence="4" id="KW-0433">Leucine-rich repeat</keyword>
<evidence type="ECO:0000256" key="12">
    <source>
        <dbReference type="SAM" id="Phobius"/>
    </source>
</evidence>
<evidence type="ECO:0000256" key="8">
    <source>
        <dbReference type="ARBA" id="ARBA00022777"/>
    </source>
</evidence>
<keyword evidence="6" id="KW-0677">Repeat</keyword>
<feature type="binding site" evidence="10">
    <location>
        <position position="753"/>
    </location>
    <ligand>
        <name>ATP</name>
        <dbReference type="ChEBI" id="CHEBI:30616"/>
    </ligand>
</feature>
<dbReference type="GO" id="GO:0005524">
    <property type="term" value="F:ATP binding"/>
    <property type="evidence" value="ECO:0007669"/>
    <property type="project" value="UniProtKB-UniRule"/>
</dbReference>
<dbReference type="Pfam" id="PF00560">
    <property type="entry name" value="LRR_1"/>
    <property type="match status" value="2"/>
</dbReference>
<dbReference type="PROSITE" id="PS00107">
    <property type="entry name" value="PROTEIN_KINASE_ATP"/>
    <property type="match status" value="1"/>
</dbReference>
<keyword evidence="12" id="KW-1133">Transmembrane helix</keyword>
<reference evidence="15" key="2">
    <citation type="submission" date="2020-11" db="EMBL/GenBank/DDBJ databases">
        <authorList>
            <person name="Cecchin M."/>
            <person name="Marcolungo L."/>
            <person name="Rossato M."/>
            <person name="Girolomoni L."/>
            <person name="Cosentino E."/>
            <person name="Cuine S."/>
            <person name="Li-Beisson Y."/>
            <person name="Delledonne M."/>
            <person name="Ballottari M."/>
        </authorList>
    </citation>
    <scope>NUCLEOTIDE SEQUENCE</scope>
    <source>
        <strain evidence="15">211/11P</strain>
        <tissue evidence="15">Whole cell</tissue>
    </source>
</reference>
<feature type="compositionally biased region" description="Polar residues" evidence="11">
    <location>
        <begin position="463"/>
        <end position="474"/>
    </location>
</feature>
<dbReference type="GO" id="GO:0004672">
    <property type="term" value="F:protein kinase activity"/>
    <property type="evidence" value="ECO:0007669"/>
    <property type="project" value="InterPro"/>
</dbReference>
<evidence type="ECO:0000256" key="10">
    <source>
        <dbReference type="PROSITE-ProRule" id="PRU10141"/>
    </source>
</evidence>
<evidence type="ECO:0000256" key="13">
    <source>
        <dbReference type="SAM" id="SignalP"/>
    </source>
</evidence>
<accession>A0A9D4TNI0</accession>
<feature type="chain" id="PRO_5038409401" description="Protein kinase domain-containing protein" evidence="13">
    <location>
        <begin position="17"/>
        <end position="1102"/>
    </location>
</feature>
<keyword evidence="16" id="KW-1185">Reference proteome</keyword>
<dbReference type="InterPro" id="IPR052592">
    <property type="entry name" value="LRR-RLK"/>
</dbReference>
<dbReference type="AlphaFoldDB" id="A0A9D4TNI0"/>
<organism evidence="15 16">
    <name type="scientific">Chlorella vulgaris</name>
    <name type="common">Green alga</name>
    <dbReference type="NCBI Taxonomy" id="3077"/>
    <lineage>
        <taxon>Eukaryota</taxon>
        <taxon>Viridiplantae</taxon>
        <taxon>Chlorophyta</taxon>
        <taxon>core chlorophytes</taxon>
        <taxon>Trebouxiophyceae</taxon>
        <taxon>Chlorellales</taxon>
        <taxon>Chlorellaceae</taxon>
        <taxon>Chlorella clade</taxon>
        <taxon>Chlorella</taxon>
    </lineage>
</organism>
<keyword evidence="7 10" id="KW-0547">Nucleotide-binding</keyword>
<feature type="signal peptide" evidence="13">
    <location>
        <begin position="1"/>
        <end position="16"/>
    </location>
</feature>
<evidence type="ECO:0000313" key="15">
    <source>
        <dbReference type="EMBL" id="KAI3430353.1"/>
    </source>
</evidence>
<evidence type="ECO:0000256" key="7">
    <source>
        <dbReference type="ARBA" id="ARBA00022741"/>
    </source>
</evidence>
<keyword evidence="8" id="KW-0418">Kinase</keyword>
<feature type="compositionally biased region" description="Low complexity" evidence="11">
    <location>
        <begin position="631"/>
        <end position="653"/>
    </location>
</feature>
<dbReference type="InterPro" id="IPR011009">
    <property type="entry name" value="Kinase-like_dom_sf"/>
</dbReference>
<dbReference type="OrthoDB" id="512511at2759"/>